<keyword evidence="2" id="KW-0067">ATP-binding</keyword>
<keyword evidence="1 2" id="KW-0784">Thiamine biosynthesis</keyword>
<feature type="domain" description="PurM-like C-terminal" evidence="4">
    <location>
        <begin position="157"/>
        <end position="311"/>
    </location>
</feature>
<dbReference type="OrthoDB" id="9802811at2"/>
<dbReference type="SUPFAM" id="SSF55326">
    <property type="entry name" value="PurM N-terminal domain-like"/>
    <property type="match status" value="1"/>
</dbReference>
<organism evidence="5 6">
    <name type="scientific">Thermophagus xiamenensis</name>
    <dbReference type="NCBI Taxonomy" id="385682"/>
    <lineage>
        <taxon>Bacteria</taxon>
        <taxon>Pseudomonadati</taxon>
        <taxon>Bacteroidota</taxon>
        <taxon>Bacteroidia</taxon>
        <taxon>Marinilabiliales</taxon>
        <taxon>Marinilabiliaceae</taxon>
        <taxon>Thermophagus</taxon>
    </lineage>
</organism>
<comment type="function">
    <text evidence="2">Catalyzes the ATP-dependent phosphorylation of thiamine-monophosphate (TMP) to form thiamine-pyrophosphate (TPP), the active form of vitamin B1.</text>
</comment>
<dbReference type="Proteomes" id="UP000181976">
    <property type="component" value="Unassembled WGS sequence"/>
</dbReference>
<name>A0A1I1WDS4_9BACT</name>
<evidence type="ECO:0000256" key="1">
    <source>
        <dbReference type="ARBA" id="ARBA00022977"/>
    </source>
</evidence>
<evidence type="ECO:0000313" key="6">
    <source>
        <dbReference type="Proteomes" id="UP000181976"/>
    </source>
</evidence>
<comment type="pathway">
    <text evidence="2">Cofactor biosynthesis; thiamine diphosphate biosynthesis; thiamine diphosphate from thiamine phosphate: step 1/1.</text>
</comment>
<dbReference type="InterPro" id="IPR036676">
    <property type="entry name" value="PurM-like_C_sf"/>
</dbReference>
<dbReference type="STRING" id="385682.SAMN05444380_10458"/>
<feature type="binding site" evidence="2">
    <location>
        <position position="153"/>
    </location>
    <ligand>
        <name>ATP</name>
        <dbReference type="ChEBI" id="CHEBI:30616"/>
    </ligand>
</feature>
<dbReference type="FunCoup" id="A0A1I1WDS4">
    <property type="interactions" value="329"/>
</dbReference>
<feature type="binding site" evidence="2">
    <location>
        <position position="79"/>
    </location>
    <ligand>
        <name>Mg(2+)</name>
        <dbReference type="ChEBI" id="CHEBI:18420"/>
        <label>3</label>
    </ligand>
</feature>
<dbReference type="GO" id="GO:0009229">
    <property type="term" value="P:thiamine diphosphate biosynthetic process"/>
    <property type="evidence" value="ECO:0007669"/>
    <property type="project" value="UniProtKB-UniRule"/>
</dbReference>
<accession>A0A1I1WDS4</accession>
<feature type="binding site" evidence="2">
    <location>
        <begin position="126"/>
        <end position="127"/>
    </location>
    <ligand>
        <name>ATP</name>
        <dbReference type="ChEBI" id="CHEBI:30616"/>
    </ligand>
</feature>
<keyword evidence="2" id="KW-0460">Magnesium</keyword>
<dbReference type="AlphaFoldDB" id="A0A1I1WDS4"/>
<dbReference type="Pfam" id="PF00586">
    <property type="entry name" value="AIRS"/>
    <property type="match status" value="1"/>
</dbReference>
<dbReference type="PANTHER" id="PTHR30270:SF0">
    <property type="entry name" value="THIAMINE-MONOPHOSPHATE KINASE"/>
    <property type="match status" value="1"/>
</dbReference>
<comment type="catalytic activity">
    <reaction evidence="2">
        <text>thiamine phosphate + ATP = thiamine diphosphate + ADP</text>
        <dbReference type="Rhea" id="RHEA:15913"/>
        <dbReference type="ChEBI" id="CHEBI:30616"/>
        <dbReference type="ChEBI" id="CHEBI:37575"/>
        <dbReference type="ChEBI" id="CHEBI:58937"/>
        <dbReference type="ChEBI" id="CHEBI:456216"/>
        <dbReference type="EC" id="2.7.4.16"/>
    </reaction>
</comment>
<dbReference type="InterPro" id="IPR010918">
    <property type="entry name" value="PurM-like_C_dom"/>
</dbReference>
<feature type="binding site" evidence="2">
    <location>
        <position position="33"/>
    </location>
    <ligand>
        <name>Mg(2+)</name>
        <dbReference type="ChEBI" id="CHEBI:18420"/>
        <label>4</label>
    </ligand>
</feature>
<dbReference type="GO" id="GO:0005524">
    <property type="term" value="F:ATP binding"/>
    <property type="evidence" value="ECO:0007669"/>
    <property type="project" value="UniProtKB-UniRule"/>
</dbReference>
<feature type="binding site" evidence="2">
    <location>
        <position position="222"/>
    </location>
    <ligand>
        <name>ATP</name>
        <dbReference type="ChEBI" id="CHEBI:30616"/>
    </ligand>
</feature>
<feature type="binding site" evidence="2">
    <location>
        <position position="79"/>
    </location>
    <ligand>
        <name>Mg(2+)</name>
        <dbReference type="ChEBI" id="CHEBI:18420"/>
        <label>4</label>
    </ligand>
</feature>
<feature type="binding site" evidence="2">
    <location>
        <position position="332"/>
    </location>
    <ligand>
        <name>substrate</name>
    </ligand>
</feature>
<feature type="binding site" evidence="2">
    <location>
        <position position="50"/>
    </location>
    <ligand>
        <name>Mg(2+)</name>
        <dbReference type="ChEBI" id="CHEBI:18420"/>
        <label>1</label>
    </ligand>
</feature>
<dbReference type="eggNOG" id="COG0611">
    <property type="taxonomic scope" value="Bacteria"/>
</dbReference>
<feature type="binding site" evidence="2">
    <location>
        <position position="273"/>
    </location>
    <ligand>
        <name>substrate</name>
    </ligand>
</feature>
<evidence type="ECO:0000259" key="3">
    <source>
        <dbReference type="Pfam" id="PF00586"/>
    </source>
</evidence>
<dbReference type="InParanoid" id="A0A1I1WDS4"/>
<dbReference type="NCBIfam" id="TIGR01379">
    <property type="entry name" value="thiL"/>
    <property type="match status" value="1"/>
</dbReference>
<dbReference type="SUPFAM" id="SSF56042">
    <property type="entry name" value="PurM C-terminal domain-like"/>
    <property type="match status" value="1"/>
</dbReference>
<comment type="caution">
    <text evidence="2">Lacks conserved residue(s) required for the propagation of feature annotation.</text>
</comment>
<reference evidence="5 6" key="1">
    <citation type="submission" date="2016-10" db="EMBL/GenBank/DDBJ databases">
        <authorList>
            <person name="de Groot N.N."/>
        </authorList>
    </citation>
    <scope>NUCLEOTIDE SEQUENCE [LARGE SCALE GENOMIC DNA]</scope>
    <source>
        <strain evidence="5 6">DSM 19012</strain>
    </source>
</reference>
<protein>
    <recommendedName>
        <fullName evidence="2">Thiamine-monophosphate kinase</fullName>
        <shortName evidence="2">TMP kinase</shortName>
        <shortName evidence="2">Thiamine-phosphate kinase</shortName>
        <ecNumber evidence="2">2.7.4.16</ecNumber>
    </recommendedName>
</protein>
<dbReference type="Gene3D" id="3.30.1330.10">
    <property type="entry name" value="PurM-like, N-terminal domain"/>
    <property type="match status" value="1"/>
</dbReference>
<dbReference type="HAMAP" id="MF_02128">
    <property type="entry name" value="TMP_kinase"/>
    <property type="match status" value="1"/>
</dbReference>
<feature type="binding site" evidence="2">
    <location>
        <position position="33"/>
    </location>
    <ligand>
        <name>Mg(2+)</name>
        <dbReference type="ChEBI" id="CHEBI:18420"/>
        <label>3</label>
    </ligand>
</feature>
<dbReference type="EMBL" id="FONA01000004">
    <property type="protein sequence ID" value="SFD93232.1"/>
    <property type="molecule type" value="Genomic_DNA"/>
</dbReference>
<feature type="binding site" evidence="2">
    <location>
        <position position="48"/>
    </location>
    <ligand>
        <name>Mg(2+)</name>
        <dbReference type="ChEBI" id="CHEBI:18420"/>
        <label>4</label>
    </ligand>
</feature>
<comment type="similarity">
    <text evidence="2">Belongs to the thiamine-monophosphate kinase family.</text>
</comment>
<evidence type="ECO:0000313" key="5">
    <source>
        <dbReference type="EMBL" id="SFD93232.1"/>
    </source>
</evidence>
<sequence>MKLSEIGEFGFIERLSKKFTDISTSGKKGIGDDCAILPMDERYDLVVTTDLLVEDIHFLRNKTTSYDLGYKSLAVNLSDIAAMGANPIASFLSIAIPSDLDVEYLDGFIEGYKDLSQKYEVALLGGDTTKSPEKLTINVCVMGKVEKGKARQRSSAQPGDIIAVTGPLGDSGGGLKILLENIHPRDASYDQLLQWHHRPEPAIKEGRKLTSFPGIGAMMDISDGLASDLQYILKASKCEAVIDLSKIPISDELKHVSAEQKWNAVEIAVTAGEDYRLLFSINPSSFEKLASQYNQEFSLPLSPIGHIKKGDNPGKINWTEKGKPINFSGQGFNHFKHQ</sequence>
<dbReference type="CDD" id="cd02194">
    <property type="entry name" value="ThiL"/>
    <property type="match status" value="1"/>
</dbReference>
<dbReference type="GO" id="GO:0000287">
    <property type="term" value="F:magnesium ion binding"/>
    <property type="evidence" value="ECO:0007669"/>
    <property type="project" value="UniProtKB-UniRule"/>
</dbReference>
<keyword evidence="6" id="KW-1185">Reference proteome</keyword>
<feature type="binding site" evidence="2">
    <location>
        <position position="49"/>
    </location>
    <ligand>
        <name>Mg(2+)</name>
        <dbReference type="ChEBI" id="CHEBI:18420"/>
        <label>1</label>
    </ligand>
</feature>
<dbReference type="InterPro" id="IPR036921">
    <property type="entry name" value="PurM-like_N_sf"/>
</dbReference>
<dbReference type="PANTHER" id="PTHR30270">
    <property type="entry name" value="THIAMINE-MONOPHOSPHATE KINASE"/>
    <property type="match status" value="1"/>
</dbReference>
<dbReference type="GO" id="GO:0009228">
    <property type="term" value="P:thiamine biosynthetic process"/>
    <property type="evidence" value="ECO:0007669"/>
    <property type="project" value="UniProtKB-KW"/>
</dbReference>
<dbReference type="UniPathway" id="UPA00060">
    <property type="reaction ID" value="UER00142"/>
</dbReference>
<feature type="binding site" evidence="2">
    <location>
        <position position="50"/>
    </location>
    <ligand>
        <name>Mg(2+)</name>
        <dbReference type="ChEBI" id="CHEBI:18420"/>
        <label>2</label>
    </ligand>
</feature>
<evidence type="ECO:0000256" key="2">
    <source>
        <dbReference type="HAMAP-Rule" id="MF_02128"/>
    </source>
</evidence>
<gene>
    <name evidence="2" type="primary">thiL</name>
    <name evidence="5" type="ORF">SAMN05444380_10458</name>
</gene>
<dbReference type="InterPro" id="IPR016188">
    <property type="entry name" value="PurM-like_N"/>
</dbReference>
<comment type="miscellaneous">
    <text evidence="2">Reaction mechanism of ThiL seems to utilize a direct, inline transfer of the gamma-phosphate of ATP to TMP rather than a phosphorylated enzyme intermediate.</text>
</comment>
<dbReference type="InterPro" id="IPR006283">
    <property type="entry name" value="ThiL-like"/>
</dbReference>
<dbReference type="RefSeq" id="WP_052298963.1">
    <property type="nucleotide sequence ID" value="NZ_AFSL01000073.1"/>
</dbReference>
<keyword evidence="2 5" id="KW-0418">Kinase</keyword>
<keyword evidence="2" id="KW-0479">Metal-binding</keyword>
<dbReference type="EC" id="2.7.4.16" evidence="2"/>
<evidence type="ECO:0000259" key="4">
    <source>
        <dbReference type="Pfam" id="PF02769"/>
    </source>
</evidence>
<dbReference type="Gene3D" id="3.90.650.10">
    <property type="entry name" value="PurM-like C-terminal domain"/>
    <property type="match status" value="1"/>
</dbReference>
<dbReference type="PIRSF" id="PIRSF005303">
    <property type="entry name" value="Thiam_monoph_kin"/>
    <property type="match status" value="1"/>
</dbReference>
<proteinExistence type="inferred from homology"/>
<feature type="domain" description="PurM-like N-terminal" evidence="3">
    <location>
        <begin position="31"/>
        <end position="145"/>
    </location>
</feature>
<dbReference type="Pfam" id="PF02769">
    <property type="entry name" value="AIRS_C"/>
    <property type="match status" value="1"/>
</dbReference>
<feature type="binding site" evidence="2">
    <location>
        <position position="220"/>
    </location>
    <ligand>
        <name>Mg(2+)</name>
        <dbReference type="ChEBI" id="CHEBI:18420"/>
        <label>3</label>
    </ligand>
</feature>
<feature type="binding site" evidence="2">
    <location>
        <position position="79"/>
    </location>
    <ligand>
        <name>Mg(2+)</name>
        <dbReference type="ChEBI" id="CHEBI:18420"/>
        <label>2</label>
    </ligand>
</feature>
<feature type="binding site" evidence="2">
    <location>
        <position position="223"/>
    </location>
    <ligand>
        <name>Mg(2+)</name>
        <dbReference type="ChEBI" id="CHEBI:18420"/>
        <label>5</label>
    </ligand>
</feature>
<feature type="binding site" evidence="2">
    <location>
        <position position="57"/>
    </location>
    <ligand>
        <name>substrate</name>
    </ligand>
</feature>
<keyword evidence="2" id="KW-0547">Nucleotide-binding</keyword>
<feature type="binding site" evidence="2">
    <location>
        <position position="127"/>
    </location>
    <ligand>
        <name>Mg(2+)</name>
        <dbReference type="ChEBI" id="CHEBI:18420"/>
        <label>1</label>
    </ligand>
</feature>
<keyword evidence="2" id="KW-0808">Transferase</keyword>
<dbReference type="GO" id="GO:0009030">
    <property type="term" value="F:thiamine-phosphate kinase activity"/>
    <property type="evidence" value="ECO:0007669"/>
    <property type="project" value="UniProtKB-UniRule"/>
</dbReference>